<keyword evidence="5" id="KW-0677">Repeat</keyword>
<evidence type="ECO:0000313" key="14">
    <source>
        <dbReference type="Proteomes" id="UP001630127"/>
    </source>
</evidence>
<evidence type="ECO:0000256" key="5">
    <source>
        <dbReference type="ARBA" id="ARBA00022737"/>
    </source>
</evidence>
<evidence type="ECO:0000256" key="8">
    <source>
        <dbReference type="ARBA" id="ARBA00023170"/>
    </source>
</evidence>
<feature type="domain" description="Protein kinase" evidence="12">
    <location>
        <begin position="348"/>
        <end position="645"/>
    </location>
</feature>
<evidence type="ECO:0000256" key="10">
    <source>
        <dbReference type="SAM" id="Phobius"/>
    </source>
</evidence>
<name>A0ABD3AG13_9GENT</name>
<dbReference type="FunFam" id="3.80.10.10:FF:000041">
    <property type="entry name" value="LRR receptor-like serine/threonine-protein kinase ERECTA"/>
    <property type="match status" value="1"/>
</dbReference>
<dbReference type="InterPro" id="IPR050647">
    <property type="entry name" value="Plant_LRR-RLKs"/>
</dbReference>
<dbReference type="SUPFAM" id="SSF56112">
    <property type="entry name" value="Protein kinase-like (PK-like)"/>
    <property type="match status" value="1"/>
</dbReference>
<evidence type="ECO:0000256" key="9">
    <source>
        <dbReference type="ARBA" id="ARBA00023180"/>
    </source>
</evidence>
<dbReference type="PANTHER" id="PTHR48056">
    <property type="entry name" value="LRR RECEPTOR-LIKE SERINE/THREONINE-PROTEIN KINASE-RELATED"/>
    <property type="match status" value="1"/>
</dbReference>
<reference evidence="13 14" key="1">
    <citation type="submission" date="2024-11" db="EMBL/GenBank/DDBJ databases">
        <title>A near-complete genome assembly of Cinchona calisaya.</title>
        <authorList>
            <person name="Lian D.C."/>
            <person name="Zhao X.W."/>
            <person name="Wei L."/>
        </authorList>
    </citation>
    <scope>NUCLEOTIDE SEQUENCE [LARGE SCALE GENOMIC DNA]</scope>
    <source>
        <tissue evidence="13">Nenye</tissue>
    </source>
</reference>
<evidence type="ECO:0000259" key="12">
    <source>
        <dbReference type="PROSITE" id="PS50011"/>
    </source>
</evidence>
<comment type="caution">
    <text evidence="13">The sequence shown here is derived from an EMBL/GenBank/DDBJ whole genome shotgun (WGS) entry which is preliminary data.</text>
</comment>
<evidence type="ECO:0000256" key="2">
    <source>
        <dbReference type="ARBA" id="ARBA00022614"/>
    </source>
</evidence>
<dbReference type="Gene3D" id="3.30.200.20">
    <property type="entry name" value="Phosphorylase Kinase, domain 1"/>
    <property type="match status" value="1"/>
</dbReference>
<dbReference type="EMBL" id="JBJUIK010000004">
    <property type="protein sequence ID" value="KAL3529495.1"/>
    <property type="molecule type" value="Genomic_DNA"/>
</dbReference>
<evidence type="ECO:0000256" key="1">
    <source>
        <dbReference type="ARBA" id="ARBA00004167"/>
    </source>
</evidence>
<dbReference type="InterPro" id="IPR008271">
    <property type="entry name" value="Ser/Thr_kinase_AS"/>
</dbReference>
<dbReference type="InterPro" id="IPR011009">
    <property type="entry name" value="Kinase-like_dom_sf"/>
</dbReference>
<keyword evidence="8" id="KW-0675">Receptor</keyword>
<evidence type="ECO:0000313" key="13">
    <source>
        <dbReference type="EMBL" id="KAL3529495.1"/>
    </source>
</evidence>
<dbReference type="SMART" id="SM00220">
    <property type="entry name" value="S_TKc"/>
    <property type="match status" value="1"/>
</dbReference>
<dbReference type="InterPro" id="IPR001611">
    <property type="entry name" value="Leu-rich_rpt"/>
</dbReference>
<keyword evidence="3 10" id="KW-0812">Transmembrane</keyword>
<dbReference type="AlphaFoldDB" id="A0ABD3AG13"/>
<dbReference type="PANTHER" id="PTHR48056:SF75">
    <property type="entry name" value="LEUCINE-RICH REPEAT RECEPTOR-LIKE SERINE_THREONINE_TYROSINE-PROTEIN KINASE SOBIR1"/>
    <property type="match status" value="1"/>
</dbReference>
<dbReference type="GO" id="GO:0016020">
    <property type="term" value="C:membrane"/>
    <property type="evidence" value="ECO:0007669"/>
    <property type="project" value="UniProtKB-SubCell"/>
</dbReference>
<sequence length="645" mass="71885">MAFTISKSRVIFLIFFTLILLVQSKQNLDHPDHEALLIIQKDFCIIGQRFGLESPCSSSGVFCEPRITNNSVVLRITRIVLKSCQLKGVLSPAIGRLSELKELTISSNKFVDQIPSQIVNCRKLEVLDLKNNRFSGKVPSELSSLFHLRVLDLSSNKLSGNLGFLKHFPNLEKLCLEDNLFSGKIPSSLRSFRNLQFLNISGNNLLEGPIPVLNEQADNALSEFTKMNNVPKRYNFAENSERNQTSAIAPSLAPWADSNFHSAQAPSPSTTTVIRKRNKKNKKKIGTWILGFFGGTLAGGVSGLVVSVVFKMLMILIEGGDKDTDIAIFSPIIKKAEDLAFLDSEEGLASLEVIGRGGCGEVYKAELPGSNGKVIAIKKVVQPPKDAAELAEEDSKTLNRKMRQIKSEIQTVGQIRHRNLLPLLAHMPGPDCHFLVYEFMKNGSLQDILQKVATGEKELDWLSRHRIALGIAAGLEYLHMNHTPRIIHRDLKPANVLLDDDMEARIADFGLAKAMPEAYTHVTSSNVVGTLGYIAPEYHQTLKFTDKCDIYSFGVLLASLVMGKLPSDGFFQETDEMNLVHWMRNVMTSEDPKRAIDPKFLGNGYEEQMLLVLKIACFCTLENPKERPNSKDVRVMLSQLKHEQQ</sequence>
<dbReference type="InterPro" id="IPR032675">
    <property type="entry name" value="LRR_dom_sf"/>
</dbReference>
<dbReference type="Gene3D" id="3.80.10.10">
    <property type="entry name" value="Ribonuclease Inhibitor"/>
    <property type="match status" value="2"/>
</dbReference>
<proteinExistence type="predicted"/>
<organism evidence="13 14">
    <name type="scientific">Cinchona calisaya</name>
    <dbReference type="NCBI Taxonomy" id="153742"/>
    <lineage>
        <taxon>Eukaryota</taxon>
        <taxon>Viridiplantae</taxon>
        <taxon>Streptophyta</taxon>
        <taxon>Embryophyta</taxon>
        <taxon>Tracheophyta</taxon>
        <taxon>Spermatophyta</taxon>
        <taxon>Magnoliopsida</taxon>
        <taxon>eudicotyledons</taxon>
        <taxon>Gunneridae</taxon>
        <taxon>Pentapetalae</taxon>
        <taxon>asterids</taxon>
        <taxon>lamiids</taxon>
        <taxon>Gentianales</taxon>
        <taxon>Rubiaceae</taxon>
        <taxon>Cinchonoideae</taxon>
        <taxon>Cinchoneae</taxon>
        <taxon>Cinchona</taxon>
    </lineage>
</organism>
<comment type="subcellular location">
    <subcellularLocation>
        <location evidence="1">Membrane</location>
        <topology evidence="1">Single-pass membrane protein</topology>
    </subcellularLocation>
</comment>
<evidence type="ECO:0000256" key="4">
    <source>
        <dbReference type="ARBA" id="ARBA00022729"/>
    </source>
</evidence>
<dbReference type="SUPFAM" id="SSF52058">
    <property type="entry name" value="L domain-like"/>
    <property type="match status" value="1"/>
</dbReference>
<dbReference type="FunFam" id="1.10.510.10:FF:000479">
    <property type="entry name" value="Leucine-rich repeat receptor-like protein kinase"/>
    <property type="match status" value="1"/>
</dbReference>
<evidence type="ECO:0000256" key="3">
    <source>
        <dbReference type="ARBA" id="ARBA00022692"/>
    </source>
</evidence>
<dbReference type="Pfam" id="PF13855">
    <property type="entry name" value="LRR_8"/>
    <property type="match status" value="1"/>
</dbReference>
<dbReference type="InterPro" id="IPR000719">
    <property type="entry name" value="Prot_kinase_dom"/>
</dbReference>
<keyword evidence="14" id="KW-1185">Reference proteome</keyword>
<dbReference type="Gene3D" id="1.10.510.10">
    <property type="entry name" value="Transferase(Phosphotransferase) domain 1"/>
    <property type="match status" value="1"/>
</dbReference>
<dbReference type="Pfam" id="PF00560">
    <property type="entry name" value="LRR_1"/>
    <property type="match status" value="2"/>
</dbReference>
<accession>A0ABD3AG13</accession>
<keyword evidence="9" id="KW-0325">Glycoprotein</keyword>
<evidence type="ECO:0000256" key="6">
    <source>
        <dbReference type="ARBA" id="ARBA00022989"/>
    </source>
</evidence>
<dbReference type="FunFam" id="3.30.200.20:FF:000541">
    <property type="entry name" value="leucine-rich repeat receptor-like serine/threonine/tyrosine-protein kinase SOBIR1"/>
    <property type="match status" value="1"/>
</dbReference>
<dbReference type="PROSITE" id="PS00108">
    <property type="entry name" value="PROTEIN_KINASE_ST"/>
    <property type="match status" value="1"/>
</dbReference>
<feature type="chain" id="PRO_5044843360" description="Protein kinase domain-containing protein" evidence="11">
    <location>
        <begin position="25"/>
        <end position="645"/>
    </location>
</feature>
<feature type="signal peptide" evidence="11">
    <location>
        <begin position="1"/>
        <end position="24"/>
    </location>
</feature>
<protein>
    <recommendedName>
        <fullName evidence="12">Protein kinase domain-containing protein</fullName>
    </recommendedName>
</protein>
<keyword evidence="2" id="KW-0433">Leucine-rich repeat</keyword>
<keyword evidence="6 10" id="KW-1133">Transmembrane helix</keyword>
<keyword evidence="4 11" id="KW-0732">Signal</keyword>
<evidence type="ECO:0000256" key="11">
    <source>
        <dbReference type="SAM" id="SignalP"/>
    </source>
</evidence>
<keyword evidence="7 10" id="KW-0472">Membrane</keyword>
<evidence type="ECO:0000256" key="7">
    <source>
        <dbReference type="ARBA" id="ARBA00023136"/>
    </source>
</evidence>
<gene>
    <name evidence="13" type="ORF">ACH5RR_008817</name>
</gene>
<feature type="transmembrane region" description="Helical" evidence="10">
    <location>
        <begin position="285"/>
        <end position="310"/>
    </location>
</feature>
<dbReference type="Pfam" id="PF00069">
    <property type="entry name" value="Pkinase"/>
    <property type="match status" value="1"/>
</dbReference>
<dbReference type="Proteomes" id="UP001630127">
    <property type="component" value="Unassembled WGS sequence"/>
</dbReference>
<dbReference type="PROSITE" id="PS50011">
    <property type="entry name" value="PROTEIN_KINASE_DOM"/>
    <property type="match status" value="1"/>
</dbReference>